<dbReference type="OrthoDB" id="7569864at2"/>
<dbReference type="Proteomes" id="UP000315673">
    <property type="component" value="Chromosome"/>
</dbReference>
<evidence type="ECO:0000313" key="3">
    <source>
        <dbReference type="Proteomes" id="UP000315673"/>
    </source>
</evidence>
<keyword evidence="1" id="KW-0812">Transmembrane</keyword>
<keyword evidence="1" id="KW-0472">Membrane</keyword>
<name>A0A5B8LET1_9SPHN</name>
<dbReference type="KEGG" id="spai:FPZ24_01110"/>
<feature type="transmembrane region" description="Helical" evidence="1">
    <location>
        <begin position="141"/>
        <end position="168"/>
    </location>
</feature>
<reference evidence="2 3" key="1">
    <citation type="submission" date="2019-07" db="EMBL/GenBank/DDBJ databases">
        <title>Full genome sequence of Sphingomonas sp. 4R-6-7(HKS19).</title>
        <authorList>
            <person name="Im W.-T."/>
        </authorList>
    </citation>
    <scope>NUCLEOTIDE SEQUENCE [LARGE SCALE GENOMIC DNA]</scope>
    <source>
        <strain evidence="2 3">HKS19</strain>
    </source>
</reference>
<dbReference type="EMBL" id="CP042306">
    <property type="protein sequence ID" value="QDZ06245.1"/>
    <property type="molecule type" value="Genomic_DNA"/>
</dbReference>
<keyword evidence="3" id="KW-1185">Reference proteome</keyword>
<organism evidence="2 3">
    <name type="scientific">Sphingomonas panacisoli</name>
    <dbReference type="NCBI Taxonomy" id="1813879"/>
    <lineage>
        <taxon>Bacteria</taxon>
        <taxon>Pseudomonadati</taxon>
        <taxon>Pseudomonadota</taxon>
        <taxon>Alphaproteobacteria</taxon>
        <taxon>Sphingomonadales</taxon>
        <taxon>Sphingomonadaceae</taxon>
        <taxon>Sphingomonas</taxon>
    </lineage>
</organism>
<dbReference type="RefSeq" id="WP_146569329.1">
    <property type="nucleotide sequence ID" value="NZ_CP042306.1"/>
</dbReference>
<evidence type="ECO:0000256" key="1">
    <source>
        <dbReference type="SAM" id="Phobius"/>
    </source>
</evidence>
<accession>A0A5B8LET1</accession>
<keyword evidence="1" id="KW-1133">Transmembrane helix</keyword>
<dbReference type="AlphaFoldDB" id="A0A5B8LET1"/>
<evidence type="ECO:0000313" key="2">
    <source>
        <dbReference type="EMBL" id="QDZ06245.1"/>
    </source>
</evidence>
<sequence>MKLEAPPSRYRVVERGGRLVVLDSVAGGTPLKAKELLPAATDDVDAPSFRPPMESDDQRIGTAQEFLLQALASRQAGYTASQSPIAQPPGLLRNVAATICSDKRDGDGRLLWTTARWFDAKGPRTIALSAKAEPQLGFATLMLLAAAFFAVILIVAVGFVAFIMLFVVGSFLRQAKPASTAWIDRLAAS</sequence>
<gene>
    <name evidence="2" type="ORF">FPZ24_01110</name>
</gene>
<proteinExistence type="predicted"/>
<protein>
    <submittedName>
        <fullName evidence="2">Uncharacterized protein</fullName>
    </submittedName>
</protein>